<accession>A0A9K3D4K8</accession>
<dbReference type="GO" id="GO:0004416">
    <property type="term" value="F:hydroxyacylglutathione hydrolase activity"/>
    <property type="evidence" value="ECO:0007669"/>
    <property type="project" value="TreeGrafter"/>
</dbReference>
<dbReference type="Gene3D" id="3.60.15.10">
    <property type="entry name" value="Ribonuclease Z/Hydroxyacylglutathione hydrolase-like"/>
    <property type="match status" value="1"/>
</dbReference>
<dbReference type="AlphaFoldDB" id="A0A9K3D4K8"/>
<name>A0A9K3D4K8_9EUKA</name>
<protein>
    <recommendedName>
        <fullName evidence="3">Metallo-beta-lactamase domain-containing protein</fullName>
    </recommendedName>
</protein>
<dbReference type="SUPFAM" id="SSF56281">
    <property type="entry name" value="Metallo-hydrolase/oxidoreductase"/>
    <property type="match status" value="1"/>
</dbReference>
<dbReference type="Proteomes" id="UP000265618">
    <property type="component" value="Unassembled WGS sequence"/>
</dbReference>
<evidence type="ECO:0008006" key="3">
    <source>
        <dbReference type="Google" id="ProtNLM"/>
    </source>
</evidence>
<dbReference type="EMBL" id="BDIP01003945">
    <property type="protein sequence ID" value="GIQ88310.1"/>
    <property type="molecule type" value="Genomic_DNA"/>
</dbReference>
<keyword evidence="2" id="KW-1185">Reference proteome</keyword>
<gene>
    <name evidence="1" type="ORF">KIPB_010529</name>
</gene>
<comment type="caution">
    <text evidence="1">The sequence shown here is derived from an EMBL/GenBank/DDBJ whole genome shotgun (WGS) entry which is preliminary data.</text>
</comment>
<dbReference type="InterPro" id="IPR036866">
    <property type="entry name" value="RibonucZ/Hydroxyglut_hydro"/>
</dbReference>
<dbReference type="PANTHER" id="PTHR11935:SF7">
    <property type="entry name" value="HYDROXYACYLGLUTATHIONE HYDROLASE 2, CHLOROPLASTIC-RELATED"/>
    <property type="match status" value="1"/>
</dbReference>
<evidence type="ECO:0000313" key="1">
    <source>
        <dbReference type="EMBL" id="GIQ88310.1"/>
    </source>
</evidence>
<reference evidence="1 2" key="1">
    <citation type="journal article" date="2018" name="PLoS ONE">
        <title>The draft genome of Kipferlia bialata reveals reductive genome evolution in fornicate parasites.</title>
        <authorList>
            <person name="Tanifuji G."/>
            <person name="Takabayashi S."/>
            <person name="Kume K."/>
            <person name="Takagi M."/>
            <person name="Nakayama T."/>
            <person name="Kamikawa R."/>
            <person name="Inagaki Y."/>
            <person name="Hashimoto T."/>
        </authorList>
    </citation>
    <scope>NUCLEOTIDE SEQUENCE [LARGE SCALE GENOMIC DNA]</scope>
    <source>
        <strain evidence="1">NY0173</strain>
    </source>
</reference>
<feature type="non-terminal residue" evidence="1">
    <location>
        <position position="1"/>
    </location>
</feature>
<proteinExistence type="predicted"/>
<evidence type="ECO:0000313" key="2">
    <source>
        <dbReference type="Proteomes" id="UP000265618"/>
    </source>
</evidence>
<dbReference type="OrthoDB" id="515692at2759"/>
<organism evidence="1 2">
    <name type="scientific">Kipferlia bialata</name>
    <dbReference type="NCBI Taxonomy" id="797122"/>
    <lineage>
        <taxon>Eukaryota</taxon>
        <taxon>Metamonada</taxon>
        <taxon>Carpediemonas-like organisms</taxon>
        <taxon>Kipferlia</taxon>
    </lineage>
</organism>
<sequence length="148" mass="16795">MERFPRATVYASQRAHLTSLLDRMGVTPETPVEGDEERMRLHYIQEGEEESLFNWPGVDFTAKHTQGHTQDCVSYLVETDSEAVVEDPFNKYSHHRSSSALFSGDALFPCGCGRLFDGSAQQMQDSFDWIRTSTEPETLVLSGHEYTQ</sequence>
<dbReference type="PANTHER" id="PTHR11935">
    <property type="entry name" value="BETA LACTAMASE DOMAIN"/>
    <property type="match status" value="1"/>
</dbReference>